<dbReference type="InterPro" id="IPR036388">
    <property type="entry name" value="WH-like_DNA-bd_sf"/>
</dbReference>
<dbReference type="SMART" id="SM00487">
    <property type="entry name" value="DEXDc"/>
    <property type="match status" value="1"/>
</dbReference>
<dbReference type="InterPro" id="IPR004179">
    <property type="entry name" value="Sec63-dom"/>
</dbReference>
<dbReference type="eggNOG" id="KOG0952">
    <property type="taxonomic scope" value="Eukaryota"/>
</dbReference>
<dbReference type="InterPro" id="IPR014001">
    <property type="entry name" value="Helicase_ATP-bd"/>
</dbReference>
<evidence type="ECO:0000256" key="6">
    <source>
        <dbReference type="ARBA" id="ARBA00023235"/>
    </source>
</evidence>
<gene>
    <name evidence="14" type="ORF">MPH_09641</name>
</gene>
<dbReference type="OrthoDB" id="5575at2759"/>
<dbReference type="AlphaFoldDB" id="K2RT00"/>
<dbReference type="HOGENOM" id="CLU_000335_0_2_1"/>
<comment type="catalytic activity">
    <reaction evidence="10">
        <text>ATP + H2O = ADP + phosphate + H(+)</text>
        <dbReference type="Rhea" id="RHEA:13065"/>
        <dbReference type="ChEBI" id="CHEBI:15377"/>
        <dbReference type="ChEBI" id="CHEBI:15378"/>
        <dbReference type="ChEBI" id="CHEBI:30616"/>
        <dbReference type="ChEBI" id="CHEBI:43474"/>
        <dbReference type="ChEBI" id="CHEBI:456216"/>
        <dbReference type="EC" id="5.6.2.4"/>
    </reaction>
</comment>
<accession>K2RT00</accession>
<evidence type="ECO:0000256" key="2">
    <source>
        <dbReference type="ARBA" id="ARBA00022741"/>
    </source>
</evidence>
<dbReference type="FunFam" id="1.10.3380.10:FF:000012">
    <property type="entry name" value="DEAD/DEAH box DNA helicase"/>
    <property type="match status" value="1"/>
</dbReference>
<dbReference type="InterPro" id="IPR052247">
    <property type="entry name" value="Meiotic_Crossover_Helicase"/>
</dbReference>
<dbReference type="EMBL" id="AHHD01000414">
    <property type="protein sequence ID" value="EKG13359.1"/>
    <property type="molecule type" value="Genomic_DNA"/>
</dbReference>
<dbReference type="GO" id="GO:0003676">
    <property type="term" value="F:nucleic acid binding"/>
    <property type="evidence" value="ECO:0007669"/>
    <property type="project" value="InterPro"/>
</dbReference>
<dbReference type="SUPFAM" id="SSF52540">
    <property type="entry name" value="P-loop containing nucleoside triphosphate hydrolases"/>
    <property type="match status" value="1"/>
</dbReference>
<organism evidence="14 15">
    <name type="scientific">Macrophomina phaseolina (strain MS6)</name>
    <name type="common">Charcoal rot fungus</name>
    <dbReference type="NCBI Taxonomy" id="1126212"/>
    <lineage>
        <taxon>Eukaryota</taxon>
        <taxon>Fungi</taxon>
        <taxon>Dikarya</taxon>
        <taxon>Ascomycota</taxon>
        <taxon>Pezizomycotina</taxon>
        <taxon>Dothideomycetes</taxon>
        <taxon>Dothideomycetes incertae sedis</taxon>
        <taxon>Botryosphaeriales</taxon>
        <taxon>Botryosphaeriaceae</taxon>
        <taxon>Macrophomina</taxon>
    </lineage>
</organism>
<comment type="caution">
    <text evidence="14">The sequence shown here is derived from an EMBL/GenBank/DDBJ whole genome shotgun (WGS) entry which is preliminary data.</text>
</comment>
<name>K2RT00_MACPH</name>
<dbReference type="Pfam" id="PF02889">
    <property type="entry name" value="Sec63"/>
    <property type="match status" value="1"/>
</dbReference>
<dbReference type="GO" id="GO:0051321">
    <property type="term" value="P:meiotic cell cycle"/>
    <property type="evidence" value="ECO:0007669"/>
    <property type="project" value="UniProtKB-KW"/>
</dbReference>
<dbReference type="PANTHER" id="PTHR47835:SF3">
    <property type="entry name" value="HELICASE FOR MEIOSIS 1"/>
    <property type="match status" value="1"/>
</dbReference>
<dbReference type="PROSITE" id="PS51192">
    <property type="entry name" value="HELICASE_ATP_BIND_1"/>
    <property type="match status" value="1"/>
</dbReference>
<protein>
    <recommendedName>
        <fullName evidence="9">DNA 3'-5' helicase</fullName>
        <ecNumber evidence="9">5.6.2.4</ecNumber>
    </recommendedName>
</protein>
<comment type="similarity">
    <text evidence="1">Belongs to the helicase family. SKI2 subfamily.</text>
</comment>
<sequence>MDNEIFPMLDGRETRMRQHDNGYFTQSSQLPYKRPQKIPHSQEILQYSSYTSQPPASRGHAVPYADYDYDGFGVGGGEIPFGCFGRMKAYQQVPGHRQLSAGRYQAMVQFSSSPRSLPSSPTMRISQARVTTTQATQPRASQRRSYQRIPLQECRDSDSSDGIFVRDSRTDLFQPDFIGVEQTQQRQGSGMPLVQGIQLVSTHDLPDRFRTVFPFPAFNIVQSKCFNVVYGTNDNFVVSAPTGSGKTAIFELAILRLINGFASGSFKAIYQAPTKALCFERQRDWEKKFKPLGLKVRELTGDTASEHMHDVQTADLIITTPEKWDSMTRRWRDHERLVQMVKLFLIDEVHILKEDRGATLEAVVSRMKTVGTDVRFVALSATVPNFGDIAAWLGKDSKNQYFPAPTERFGEEFRPVKLQRHVIGFGCGVGNQSEFAFDQLLDKKLPGIISKYSQRKPIMVFCFTRKSCELTAKYLVDWWIESSPQQRYWEQPRRLPTFEDATLRNCTTYGVAFHHAGLSLNDKQSVEKAYLAGELNVICCTSTLAVGVNLPCHFVIIKNTVTYIHPTIRECSDLEITQMLGRAGRPQFDDSAVAVIVTRNEKNAEIGLRTITNIATAKHWLSSTFLYVRLQVNPNHYKIEGDVPGSTLEERLERICSRGFELLRCCDLAEGDDTVKVTEYGDIMARYSVCIETMQRFIALPPQAKLSEILTALATASEFSQIRFRQNEKAFYKLINTAPSIKFPILVNLDQSPQKISLIIQSILGDTDPPVDERFVRQRTQLNQDVVSVFQHTRRLVRCIVDCAIHRKDSVMTRNALSLSRSLYSRVWDDSPLTMKQLESIGSVAVRKLVNAGLRSIDDLEFAEPQRLETILGKHPPFGSTLLAKIIDFPKLRVSLKQMRGFVS</sequence>
<dbReference type="SMART" id="SM00490">
    <property type="entry name" value="HELICc"/>
    <property type="match status" value="1"/>
</dbReference>
<feature type="compositionally biased region" description="Polar residues" evidence="11">
    <location>
        <begin position="129"/>
        <end position="140"/>
    </location>
</feature>
<evidence type="ECO:0000256" key="1">
    <source>
        <dbReference type="ARBA" id="ARBA00010140"/>
    </source>
</evidence>
<dbReference type="EC" id="5.6.2.4" evidence="9"/>
<feature type="region of interest" description="Disordered" evidence="11">
    <location>
        <begin position="1"/>
        <end position="25"/>
    </location>
</feature>
<feature type="domain" description="Helicase ATP-binding" evidence="12">
    <location>
        <begin position="227"/>
        <end position="401"/>
    </location>
</feature>
<dbReference type="Pfam" id="PF00270">
    <property type="entry name" value="DEAD"/>
    <property type="match status" value="1"/>
</dbReference>
<evidence type="ECO:0000256" key="3">
    <source>
        <dbReference type="ARBA" id="ARBA00022801"/>
    </source>
</evidence>
<keyword evidence="3" id="KW-0378">Hydrolase</keyword>
<keyword evidence="6" id="KW-0413">Isomerase</keyword>
<dbReference type="Pfam" id="PF23445">
    <property type="entry name" value="WHD_SNRNP200"/>
    <property type="match status" value="1"/>
</dbReference>
<feature type="compositionally biased region" description="Basic and acidic residues" evidence="11">
    <location>
        <begin position="10"/>
        <end position="20"/>
    </location>
</feature>
<keyword evidence="4 14" id="KW-0347">Helicase</keyword>
<dbReference type="STRING" id="1126212.K2RT00"/>
<dbReference type="Gene3D" id="1.10.10.10">
    <property type="entry name" value="Winged helix-like DNA-binding domain superfamily/Winged helix DNA-binding domain"/>
    <property type="match status" value="1"/>
</dbReference>
<evidence type="ECO:0000259" key="12">
    <source>
        <dbReference type="PROSITE" id="PS51192"/>
    </source>
</evidence>
<feature type="domain" description="Helicase C-terminal" evidence="13">
    <location>
        <begin position="444"/>
        <end position="632"/>
    </location>
</feature>
<dbReference type="CDD" id="cd18795">
    <property type="entry name" value="SF2_C_Ski2"/>
    <property type="match status" value="1"/>
</dbReference>
<evidence type="ECO:0000256" key="10">
    <source>
        <dbReference type="ARBA" id="ARBA00048988"/>
    </source>
</evidence>
<dbReference type="InterPro" id="IPR011545">
    <property type="entry name" value="DEAD/DEAH_box_helicase_dom"/>
</dbReference>
<dbReference type="Pfam" id="PF00271">
    <property type="entry name" value="Helicase_C"/>
    <property type="match status" value="1"/>
</dbReference>
<dbReference type="Gene3D" id="1.10.3380.10">
    <property type="entry name" value="Sec63 N-terminal domain-like domain"/>
    <property type="match status" value="1"/>
</dbReference>
<dbReference type="Gene3D" id="3.40.50.300">
    <property type="entry name" value="P-loop containing nucleotide triphosphate hydrolases"/>
    <property type="match status" value="2"/>
</dbReference>
<evidence type="ECO:0000313" key="14">
    <source>
        <dbReference type="EMBL" id="EKG13359.1"/>
    </source>
</evidence>
<dbReference type="GO" id="GO:0016787">
    <property type="term" value="F:hydrolase activity"/>
    <property type="evidence" value="ECO:0007669"/>
    <property type="project" value="UniProtKB-KW"/>
</dbReference>
<evidence type="ECO:0000259" key="13">
    <source>
        <dbReference type="PROSITE" id="PS51194"/>
    </source>
</evidence>
<dbReference type="InterPro" id="IPR001650">
    <property type="entry name" value="Helicase_C-like"/>
</dbReference>
<dbReference type="Gene3D" id="1.10.150.20">
    <property type="entry name" value="5' to 3' exonuclease, C-terminal subdomain"/>
    <property type="match status" value="1"/>
</dbReference>
<dbReference type="InterPro" id="IPR057842">
    <property type="entry name" value="WH_MER3"/>
</dbReference>
<dbReference type="SMART" id="SM00973">
    <property type="entry name" value="Sec63"/>
    <property type="match status" value="1"/>
</dbReference>
<evidence type="ECO:0000256" key="4">
    <source>
        <dbReference type="ARBA" id="ARBA00022806"/>
    </source>
</evidence>
<proteinExistence type="inferred from homology"/>
<dbReference type="VEuPathDB" id="FungiDB:MPH_09641"/>
<dbReference type="PANTHER" id="PTHR47835">
    <property type="entry name" value="HFM1, ATP DEPENDENT DNA HELICASE HOMOLOG"/>
    <property type="match status" value="1"/>
</dbReference>
<evidence type="ECO:0000313" key="15">
    <source>
        <dbReference type="Proteomes" id="UP000007129"/>
    </source>
</evidence>
<keyword evidence="7" id="KW-0469">Meiosis</keyword>
<keyword evidence="5" id="KW-0067">ATP-binding</keyword>
<dbReference type="FunCoup" id="K2RT00">
    <property type="interactions" value="374"/>
</dbReference>
<dbReference type="PROSITE" id="PS51194">
    <property type="entry name" value="HELICASE_CTER"/>
    <property type="match status" value="1"/>
</dbReference>
<reference evidence="14 15" key="1">
    <citation type="journal article" date="2012" name="BMC Genomics">
        <title>Tools to kill: Genome of one of the most destructive plant pathogenic fungi Macrophomina phaseolina.</title>
        <authorList>
            <person name="Islam M.S."/>
            <person name="Haque M.S."/>
            <person name="Islam M.M."/>
            <person name="Emdad E.M."/>
            <person name="Halim A."/>
            <person name="Hossen Q.M.M."/>
            <person name="Hossain M.Z."/>
            <person name="Ahmed B."/>
            <person name="Rahim S."/>
            <person name="Rahman M.S."/>
            <person name="Alam M.M."/>
            <person name="Hou S."/>
            <person name="Wan X."/>
            <person name="Saito J.A."/>
            <person name="Alam M."/>
        </authorList>
    </citation>
    <scope>NUCLEOTIDE SEQUENCE [LARGE SCALE GENOMIC DNA]</scope>
    <source>
        <strain evidence="14 15">MS6</strain>
    </source>
</reference>
<evidence type="ECO:0000256" key="11">
    <source>
        <dbReference type="SAM" id="MobiDB-lite"/>
    </source>
</evidence>
<dbReference type="Proteomes" id="UP000007129">
    <property type="component" value="Unassembled WGS sequence"/>
</dbReference>
<comment type="catalytic activity">
    <reaction evidence="8">
        <text>Couples ATP hydrolysis with the unwinding of duplex DNA by translocating in the 3'-5' direction.</text>
        <dbReference type="EC" id="5.6.2.4"/>
    </reaction>
</comment>
<dbReference type="InterPro" id="IPR027417">
    <property type="entry name" value="P-loop_NTPase"/>
</dbReference>
<dbReference type="SUPFAM" id="SSF158702">
    <property type="entry name" value="Sec63 N-terminal domain-like"/>
    <property type="match status" value="1"/>
</dbReference>
<evidence type="ECO:0000256" key="7">
    <source>
        <dbReference type="ARBA" id="ARBA00023254"/>
    </source>
</evidence>
<evidence type="ECO:0000256" key="8">
    <source>
        <dbReference type="ARBA" id="ARBA00034617"/>
    </source>
</evidence>
<keyword evidence="2" id="KW-0547">Nucleotide-binding</keyword>
<evidence type="ECO:0000256" key="5">
    <source>
        <dbReference type="ARBA" id="ARBA00022840"/>
    </source>
</evidence>
<dbReference type="GO" id="GO:0043138">
    <property type="term" value="F:3'-5' DNA helicase activity"/>
    <property type="evidence" value="ECO:0007669"/>
    <property type="project" value="UniProtKB-EC"/>
</dbReference>
<dbReference type="GO" id="GO:0005524">
    <property type="term" value="F:ATP binding"/>
    <property type="evidence" value="ECO:0007669"/>
    <property type="project" value="UniProtKB-KW"/>
</dbReference>
<evidence type="ECO:0000256" key="9">
    <source>
        <dbReference type="ARBA" id="ARBA00034808"/>
    </source>
</evidence>
<dbReference type="InParanoid" id="K2RT00"/>
<feature type="region of interest" description="Disordered" evidence="11">
    <location>
        <begin position="129"/>
        <end position="148"/>
    </location>
</feature>